<protein>
    <submittedName>
        <fullName evidence="1">Uncharacterized protein</fullName>
    </submittedName>
</protein>
<dbReference type="AlphaFoldDB" id="F9ZQP4"/>
<accession>F9ZQP4</accession>
<gene>
    <name evidence="1" type="ordered locus">Atc_1996</name>
</gene>
<dbReference type="Proteomes" id="UP000006135">
    <property type="component" value="Chromosome"/>
</dbReference>
<name>F9ZQP4_ACICS</name>
<dbReference type="EMBL" id="CP002573">
    <property type="protein sequence ID" value="AEK58644.1"/>
    <property type="molecule type" value="Genomic_DNA"/>
</dbReference>
<dbReference type="KEGG" id="acu:Atc_1996"/>
<proteinExistence type="predicted"/>
<keyword evidence="2" id="KW-1185">Reference proteome</keyword>
<organism evidence="1 2">
    <name type="scientific">Acidithiobacillus caldus (strain SM-1)</name>
    <dbReference type="NCBI Taxonomy" id="990288"/>
    <lineage>
        <taxon>Bacteria</taxon>
        <taxon>Pseudomonadati</taxon>
        <taxon>Pseudomonadota</taxon>
        <taxon>Acidithiobacillia</taxon>
        <taxon>Acidithiobacillales</taxon>
        <taxon>Acidithiobacillaceae</taxon>
        <taxon>Acidithiobacillus</taxon>
    </lineage>
</organism>
<evidence type="ECO:0000313" key="1">
    <source>
        <dbReference type="EMBL" id="AEK58644.1"/>
    </source>
</evidence>
<sequence length="73" mass="8343">MDDGWVKIQSDTLGLVRYVESKNLRKGWMTSDRYIEKYEKNEITRLERQQATAEARVRIPTAAELKAGGVGTN</sequence>
<evidence type="ECO:0000313" key="2">
    <source>
        <dbReference type="Proteomes" id="UP000006135"/>
    </source>
</evidence>
<dbReference type="HOGENOM" id="CLU_2696061_0_0_6"/>
<reference evidence="1 2" key="1">
    <citation type="journal article" date="2011" name="J. Genet. Genomics">
        <title>Unraveling the Acidithiobacillus caldus complete genome and its central metabolisms for carbon assimilation.</title>
        <authorList>
            <person name="You X.Y."/>
            <person name="Guo X."/>
            <person name="Zheng H.J."/>
            <person name="Zhang M.J."/>
            <person name="Liu L.J."/>
            <person name="Zhu Y.Q."/>
            <person name="Zhu B."/>
            <person name="Wang S.Y."/>
            <person name="Zhao G.P."/>
            <person name="Poetsch A."/>
            <person name="Jiang C.Y."/>
            <person name="Liu S.J."/>
        </authorList>
    </citation>
    <scope>NUCLEOTIDE SEQUENCE [LARGE SCALE GENOMIC DNA]</scope>
    <source>
        <strain evidence="1 2">SM-1</strain>
    </source>
</reference>